<dbReference type="PANTHER" id="PTHR47734:SF1">
    <property type="entry name" value="T-CELL IMMUNORECEPTOR WITH IG AND ITIM DOMAINS"/>
    <property type="match status" value="1"/>
</dbReference>
<dbReference type="GO" id="GO:0005886">
    <property type="term" value="C:plasma membrane"/>
    <property type="evidence" value="ECO:0007669"/>
    <property type="project" value="UniProtKB-SubCell"/>
</dbReference>
<dbReference type="InterPro" id="IPR013106">
    <property type="entry name" value="Ig_V-set"/>
</dbReference>
<dbReference type="GO" id="GO:0050868">
    <property type="term" value="P:negative regulation of T cell activation"/>
    <property type="evidence" value="ECO:0007669"/>
    <property type="project" value="Ensembl"/>
</dbReference>
<feature type="transmembrane region" description="Helical" evidence="14">
    <location>
        <begin position="191"/>
        <end position="212"/>
    </location>
</feature>
<dbReference type="GO" id="GO:0042802">
    <property type="term" value="F:identical protein binding"/>
    <property type="evidence" value="ECO:0007669"/>
    <property type="project" value="Ensembl"/>
</dbReference>
<evidence type="ECO:0000256" key="14">
    <source>
        <dbReference type="SAM" id="Phobius"/>
    </source>
</evidence>
<dbReference type="GO" id="GO:0032733">
    <property type="term" value="P:positive regulation of interleukin-10 production"/>
    <property type="evidence" value="ECO:0007669"/>
    <property type="project" value="Ensembl"/>
</dbReference>
<dbReference type="GeneTree" id="ENSGT00390000012671"/>
<comment type="function">
    <text evidence="10">Inhibitory receptor that plays a role in the modulation of immune responses. Suppresses T-cell activation by promoting the generation of mature immunoregulatory dendritic cells. Upon binding to its ligands PVR/CD155 or NECTIN2/CD112, which are expressed on antigen-presenting cells, sends inhibitory signals to the T-cell or NK cell. Mechanistically, interaction with ligand leads to phosphorylation of the cytoplasmic tail by Src family tyrosine kinases such as FYN or LCK, allowing subsequent binding to adapter GRB2 and SHIP1/INPP5D. In turn, inhibits PI3K and MAPK signaling cascades. In addition, associates with beta-arrestin-2/ARRB2 to recruit SHIP1/INPP5D that suppresses autoubiquitination of TRAF6 and subsequently inhibits NF-kappa-B signaling pathway. Also acts as a receptor for NECTIN4 to inhibit NK cell cytotoxicity.</text>
</comment>
<dbReference type="GO" id="GO:0009986">
    <property type="term" value="C:cell surface"/>
    <property type="evidence" value="ECO:0007669"/>
    <property type="project" value="Ensembl"/>
</dbReference>
<comment type="subcellular location">
    <subcellularLocation>
        <location evidence="1">Cell membrane</location>
        <topology evidence="1">Single-pass type I membrane protein</topology>
    </subcellularLocation>
</comment>
<keyword evidence="6 14" id="KW-0472">Membrane</keyword>
<accession>A0A8C0QWH8</accession>
<dbReference type="InterPro" id="IPR036179">
    <property type="entry name" value="Ig-like_dom_sf"/>
</dbReference>
<dbReference type="InterPro" id="IPR007110">
    <property type="entry name" value="Ig-like_dom"/>
</dbReference>
<reference evidence="17" key="2">
    <citation type="submission" date="2025-09" db="UniProtKB">
        <authorList>
            <consortium name="Ensembl"/>
        </authorList>
    </citation>
    <scope>IDENTIFICATION</scope>
</reference>
<evidence type="ECO:0000256" key="6">
    <source>
        <dbReference type="ARBA" id="ARBA00023136"/>
    </source>
</evidence>
<evidence type="ECO:0000256" key="7">
    <source>
        <dbReference type="ARBA" id="ARBA00023157"/>
    </source>
</evidence>
<dbReference type="SUPFAM" id="SSF48726">
    <property type="entry name" value="Immunoglobulin"/>
    <property type="match status" value="1"/>
</dbReference>
<keyword evidence="18" id="KW-1185">Reference proteome</keyword>
<dbReference type="Proteomes" id="UP000694391">
    <property type="component" value="Unplaced"/>
</dbReference>
<dbReference type="PANTHER" id="PTHR47734">
    <property type="entry name" value="T-CELL IMMUNORECEPTOR WITH IG AND ITIM DOMAINS PROTEIN, TIGIT"/>
    <property type="match status" value="1"/>
</dbReference>
<evidence type="ECO:0000256" key="11">
    <source>
        <dbReference type="ARBA" id="ARBA00062443"/>
    </source>
</evidence>
<dbReference type="SMART" id="SM00409">
    <property type="entry name" value="IG"/>
    <property type="match status" value="1"/>
</dbReference>
<dbReference type="GO" id="GO:0005102">
    <property type="term" value="F:signaling receptor binding"/>
    <property type="evidence" value="ECO:0007669"/>
    <property type="project" value="Ensembl"/>
</dbReference>
<dbReference type="GO" id="GO:0045953">
    <property type="term" value="P:negative regulation of natural killer cell mediated cytotoxicity"/>
    <property type="evidence" value="ECO:0007669"/>
    <property type="project" value="Ensembl"/>
</dbReference>
<evidence type="ECO:0000256" key="3">
    <source>
        <dbReference type="ARBA" id="ARBA00022692"/>
    </source>
</evidence>
<evidence type="ECO:0000256" key="13">
    <source>
        <dbReference type="ARBA" id="ARBA00079912"/>
    </source>
</evidence>
<dbReference type="SMART" id="SM00408">
    <property type="entry name" value="IGc2"/>
    <property type="match status" value="1"/>
</dbReference>
<evidence type="ECO:0000313" key="18">
    <source>
        <dbReference type="Proteomes" id="UP000694391"/>
    </source>
</evidence>
<dbReference type="InterPro" id="IPR013783">
    <property type="entry name" value="Ig-like_fold"/>
</dbReference>
<dbReference type="Gene3D" id="2.60.40.10">
    <property type="entry name" value="Immunoglobulins"/>
    <property type="match status" value="1"/>
</dbReference>
<evidence type="ECO:0000256" key="4">
    <source>
        <dbReference type="ARBA" id="ARBA00022729"/>
    </source>
</evidence>
<keyword evidence="4 15" id="KW-0732">Signal</keyword>
<evidence type="ECO:0000256" key="8">
    <source>
        <dbReference type="ARBA" id="ARBA00023180"/>
    </source>
</evidence>
<keyword evidence="8" id="KW-0325">Glycoprotein</keyword>
<protein>
    <recommendedName>
        <fullName evidence="12">T-cell immunoreceptor with Ig and ITIM domains</fullName>
    </recommendedName>
    <alternativeName>
        <fullName evidence="13">V-set and transmembrane domain-containing protein 3</fullName>
    </alternativeName>
</protein>
<evidence type="ECO:0000256" key="1">
    <source>
        <dbReference type="ARBA" id="ARBA00004251"/>
    </source>
</evidence>
<dbReference type="GO" id="GO:0032695">
    <property type="term" value="P:negative regulation of interleukin-12 production"/>
    <property type="evidence" value="ECO:0007669"/>
    <property type="project" value="Ensembl"/>
</dbReference>
<feature type="signal peptide" evidence="15">
    <location>
        <begin position="1"/>
        <end position="17"/>
    </location>
</feature>
<dbReference type="FunFam" id="2.60.40.10:FF:001182">
    <property type="entry name" value="T-cell immunoreceptor with Ig and ITIM domains"/>
    <property type="match status" value="1"/>
</dbReference>
<dbReference type="AlphaFoldDB" id="A0A8C0QWH8"/>
<organism evidence="17 18">
    <name type="scientific">Canis lupus dingo</name>
    <name type="common">dingo</name>
    <dbReference type="NCBI Taxonomy" id="286419"/>
    <lineage>
        <taxon>Eukaryota</taxon>
        <taxon>Metazoa</taxon>
        <taxon>Chordata</taxon>
        <taxon>Craniata</taxon>
        <taxon>Vertebrata</taxon>
        <taxon>Euteleostomi</taxon>
        <taxon>Mammalia</taxon>
        <taxon>Eutheria</taxon>
        <taxon>Laurasiatheria</taxon>
        <taxon>Carnivora</taxon>
        <taxon>Caniformia</taxon>
        <taxon>Canidae</taxon>
        <taxon>Canis</taxon>
    </lineage>
</organism>
<dbReference type="Ensembl" id="ENSCAFT00020009858.1">
    <property type="protein sequence ID" value="ENSCAFP00020008473.1"/>
    <property type="gene ID" value="ENSCAFG00020006892.1"/>
</dbReference>
<dbReference type="SMART" id="SM00406">
    <property type="entry name" value="IGv"/>
    <property type="match status" value="1"/>
</dbReference>
<dbReference type="Pfam" id="PF07686">
    <property type="entry name" value="V-set"/>
    <property type="match status" value="1"/>
</dbReference>
<evidence type="ECO:0000256" key="2">
    <source>
        <dbReference type="ARBA" id="ARBA00022475"/>
    </source>
</evidence>
<feature type="domain" description="Ig-like" evidence="16">
    <location>
        <begin position="44"/>
        <end position="158"/>
    </location>
</feature>
<dbReference type="GO" id="GO:0038023">
    <property type="term" value="F:signaling receptor activity"/>
    <property type="evidence" value="ECO:0007669"/>
    <property type="project" value="Ensembl"/>
</dbReference>
<dbReference type="GO" id="GO:0042267">
    <property type="term" value="P:natural killer cell mediated cytotoxicity"/>
    <property type="evidence" value="ECO:0007669"/>
    <property type="project" value="Ensembl"/>
</dbReference>
<proteinExistence type="predicted"/>
<reference evidence="17" key="1">
    <citation type="submission" date="2025-08" db="UniProtKB">
        <authorList>
            <consortium name="Ensembl"/>
        </authorList>
    </citation>
    <scope>IDENTIFICATION</scope>
</reference>
<comment type="subunit">
    <text evidence="11">Homodimer in cis; binds with high affinity to PVR, forming a heterotetrameric assembly of two TIGIT and two PVR molecules. Binds with lower affinity to NECTIN2 and NECTIN3. Interacts with GRB2. Interacts with NECTIN4.</text>
</comment>
<evidence type="ECO:0000256" key="5">
    <source>
        <dbReference type="ARBA" id="ARBA00022989"/>
    </source>
</evidence>
<dbReference type="PROSITE" id="PS50835">
    <property type="entry name" value="IG_LIKE"/>
    <property type="match status" value="1"/>
</dbReference>
<evidence type="ECO:0000313" key="17">
    <source>
        <dbReference type="Ensembl" id="ENSCAFP00020008473.1"/>
    </source>
</evidence>
<feature type="chain" id="PRO_5034012529" description="T-cell immunoreceptor with Ig and ITIM domains" evidence="15">
    <location>
        <begin position="18"/>
        <end position="293"/>
    </location>
</feature>
<evidence type="ECO:0000256" key="15">
    <source>
        <dbReference type="SAM" id="SignalP"/>
    </source>
</evidence>
<keyword evidence="7" id="KW-1015">Disulfide bond</keyword>
<evidence type="ECO:0000256" key="10">
    <source>
        <dbReference type="ARBA" id="ARBA00059118"/>
    </source>
</evidence>
<keyword evidence="3 14" id="KW-0812">Transmembrane</keyword>
<keyword evidence="2" id="KW-1003">Cell membrane</keyword>
<dbReference type="InterPro" id="IPR042948">
    <property type="entry name" value="TIGIT"/>
</dbReference>
<gene>
    <name evidence="17" type="primary">TIGIT</name>
</gene>
<dbReference type="InterPro" id="IPR003598">
    <property type="entry name" value="Ig_sub2"/>
</dbReference>
<evidence type="ECO:0000259" key="16">
    <source>
        <dbReference type="PROSITE" id="PS50835"/>
    </source>
</evidence>
<evidence type="ECO:0000256" key="9">
    <source>
        <dbReference type="ARBA" id="ARBA00023319"/>
    </source>
</evidence>
<sequence length="293" mass="32443">WSFLWACPMQFVYLLRAFSETLSPHRLSSGLAAAVHRFRRQKRPRLFPVGPLAGRAVDLGLMLAFSSSLGAVSGRIMTMGNISAKEGGSVTLQCHLSSTTANVTQVNWEKQDQLLAVHHTDLGWHIYPAFRERVAPGPNLGLTLQSLTRNDTGEYLCTYHTYPDGIYRGTFFLEVLQSSVAERSAAFQIPLLGAMASVLAVICVAVILGGLWTRKKKCRRVHCGESGLRTMTYEQEEQSPCILSSTGRAIQVEMVPVGLYTEQRADDYAEPHDYFNVLSYRSLGSFSFLAETG</sequence>
<evidence type="ECO:0000256" key="12">
    <source>
        <dbReference type="ARBA" id="ARBA00068460"/>
    </source>
</evidence>
<keyword evidence="5 14" id="KW-1133">Transmembrane helix</keyword>
<dbReference type="InterPro" id="IPR003599">
    <property type="entry name" value="Ig_sub"/>
</dbReference>
<keyword evidence="9" id="KW-0393">Immunoglobulin domain</keyword>
<name>A0A8C0QWH8_CANLU</name>